<dbReference type="STRING" id="1301098.PKB_5048"/>
<dbReference type="KEGG" id="pkc:PKB_5048"/>
<dbReference type="EMBL" id="HG322950">
    <property type="protein sequence ID" value="CDF86361.1"/>
    <property type="molecule type" value="Genomic_DNA"/>
</dbReference>
<protein>
    <submittedName>
        <fullName evidence="1">Conserved Uncharacterized</fullName>
    </submittedName>
</protein>
<sequence length="205" mass="22606">MNTSNFRHSVTREGVLISFARDMIARTSISQDGFAESLNTTIFQLVPERAADRGYPDLVALTVTTDVPAYGRAFKAWSKRVERWLDGEVDLPSWIEEAWVQALDSERRERCALELAARYGLVAAREAGADGCPVSAFGQLVSRIGDAVTKCGQVLADGKIDAQDLPELPAAIETLRFVESRALEIRRGMEKELSAHSEPQLRAVV</sequence>
<gene>
    <name evidence="1" type="ORF">PKB_5048</name>
</gene>
<dbReference type="PATRIC" id="fig|1301098.3.peg.5019"/>
<proteinExistence type="predicted"/>
<name>A0A024HNA4_PSEKB</name>
<dbReference type="Proteomes" id="UP000025241">
    <property type="component" value="Chromosome I"/>
</dbReference>
<dbReference type="HOGENOM" id="CLU_1319994_0_0_6"/>
<dbReference type="eggNOG" id="ENOG5033JMQ">
    <property type="taxonomic scope" value="Bacteria"/>
</dbReference>
<accession>A0A024HNA4</accession>
<dbReference type="RefSeq" id="WP_043255429.1">
    <property type="nucleotide sequence ID" value="NZ_HG322950.1"/>
</dbReference>
<evidence type="ECO:0000313" key="1">
    <source>
        <dbReference type="EMBL" id="CDF86361.1"/>
    </source>
</evidence>
<organism evidence="1 2">
    <name type="scientific">Pseudomonas knackmussii (strain DSM 6978 / CCUG 54928 / LMG 23759 / B13)</name>
    <dbReference type="NCBI Taxonomy" id="1301098"/>
    <lineage>
        <taxon>Bacteria</taxon>
        <taxon>Pseudomonadati</taxon>
        <taxon>Pseudomonadota</taxon>
        <taxon>Gammaproteobacteria</taxon>
        <taxon>Pseudomonadales</taxon>
        <taxon>Pseudomonadaceae</taxon>
        <taxon>Pseudomonas</taxon>
    </lineage>
</organism>
<dbReference type="AlphaFoldDB" id="A0A024HNA4"/>
<reference evidence="1 2" key="2">
    <citation type="submission" date="2014-05" db="EMBL/GenBank/DDBJ databases">
        <title>Genome sequence of the 3-chlorobenzoate degrading bacterium Pseudomonas knackmussii B13 shows multiple evidence for horizontal gene transfer.</title>
        <authorList>
            <person name="Miyazaki R."/>
            <person name="Bertelli C."/>
            <person name="Falquet L."/>
            <person name="Robinson-Rechavi M."/>
            <person name="Gharib W."/>
            <person name="Roy S."/>
            <person name="Van der Meer J.R."/>
        </authorList>
    </citation>
    <scope>NUCLEOTIDE SEQUENCE [LARGE SCALE GENOMIC DNA]</scope>
    <source>
        <strain evidence="1 2">B13</strain>
    </source>
</reference>
<keyword evidence="2" id="KW-1185">Reference proteome</keyword>
<evidence type="ECO:0000313" key="2">
    <source>
        <dbReference type="Proteomes" id="UP000025241"/>
    </source>
</evidence>
<reference evidence="1 2" key="1">
    <citation type="submission" date="2013-03" db="EMBL/GenBank/DDBJ databases">
        <authorList>
            <person name="Linke B."/>
        </authorList>
    </citation>
    <scope>NUCLEOTIDE SEQUENCE [LARGE SCALE GENOMIC DNA]</scope>
    <source>
        <strain evidence="1 2">B13</strain>
    </source>
</reference>
<dbReference type="OrthoDB" id="7030191at2"/>